<dbReference type="Proteomes" id="UP000037530">
    <property type="component" value="Unassembled WGS sequence"/>
</dbReference>
<dbReference type="STRING" id="171383.AKJ31_17455"/>
<gene>
    <name evidence="2" type="ORF">AKJ31_17455</name>
</gene>
<dbReference type="RefSeq" id="WP_053410358.1">
    <property type="nucleotide sequence ID" value="NZ_DAIPHI010000115.1"/>
</dbReference>
<dbReference type="GO" id="GO:0016747">
    <property type="term" value="F:acyltransferase activity, transferring groups other than amino-acyl groups"/>
    <property type="evidence" value="ECO:0007669"/>
    <property type="project" value="InterPro"/>
</dbReference>
<dbReference type="PANTHER" id="PTHR43305">
    <property type="entry name" value="FAMILY N-ACETYLTRANSFERASE, PUTATIVE (AFU_ORTHOLOGUE AFUA_2G01380)-RELATED"/>
    <property type="match status" value="1"/>
</dbReference>
<evidence type="ECO:0000313" key="3">
    <source>
        <dbReference type="Proteomes" id="UP000037530"/>
    </source>
</evidence>
<dbReference type="OrthoDB" id="5419426at2"/>
<accession>A0A0M0HXB5</accession>
<dbReference type="InterPro" id="IPR000182">
    <property type="entry name" value="GNAT_dom"/>
</dbReference>
<dbReference type="Pfam" id="PF00583">
    <property type="entry name" value="Acetyltransf_1"/>
    <property type="match status" value="1"/>
</dbReference>
<keyword evidence="3" id="KW-1185">Reference proteome</keyword>
<keyword evidence="2" id="KW-0808">Transferase</keyword>
<sequence>MEIKITPITPSQDDAICKIIQSVGAEFGAIGEGFGPSDAEVEAMSKHYTLSEKSCYFVASVDGKVMGGCGIAPFNQSEQLCELKKLFLLPESRGLGLGKKLSEHCLAFAKQQGFEQCYLDTLTSMTSAIKLYEHLGFEHLDKPMDGTEHNGCDVWMLKSL</sequence>
<feature type="domain" description="N-acetyltransferase" evidence="1">
    <location>
        <begin position="3"/>
        <end position="160"/>
    </location>
</feature>
<protein>
    <submittedName>
        <fullName evidence="2">Acetyltransferase</fullName>
    </submittedName>
</protein>
<dbReference type="Gene3D" id="3.40.630.30">
    <property type="match status" value="1"/>
</dbReference>
<dbReference type="InterPro" id="IPR016181">
    <property type="entry name" value="Acyl_CoA_acyltransferase"/>
</dbReference>
<reference evidence="3" key="1">
    <citation type="submission" date="2015-08" db="EMBL/GenBank/DDBJ databases">
        <title>Vibrio galatheae sp. nov., a novel member of the Vibrionaceae family isolated from the Solomon Islands.</title>
        <authorList>
            <person name="Giubergia S."/>
            <person name="Machado H."/>
            <person name="Mateiu R.V."/>
            <person name="Gram L."/>
        </authorList>
    </citation>
    <scope>NUCLEOTIDE SEQUENCE [LARGE SCALE GENOMIC DNA]</scope>
    <source>
        <strain evidence="3">DSM 19134</strain>
    </source>
</reference>
<dbReference type="CDD" id="cd04301">
    <property type="entry name" value="NAT_SF"/>
    <property type="match status" value="1"/>
</dbReference>
<dbReference type="PATRIC" id="fig|171383.3.peg.3563"/>
<comment type="caution">
    <text evidence="2">The sequence shown here is derived from an EMBL/GenBank/DDBJ whole genome shotgun (WGS) entry which is preliminary data.</text>
</comment>
<dbReference type="EMBL" id="LHPI01000019">
    <property type="protein sequence ID" value="KOO06283.1"/>
    <property type="molecule type" value="Genomic_DNA"/>
</dbReference>
<dbReference type="SUPFAM" id="SSF55729">
    <property type="entry name" value="Acyl-CoA N-acyltransferases (Nat)"/>
    <property type="match status" value="1"/>
</dbReference>
<organism evidence="2 3">
    <name type="scientific">Vibrio hepatarius</name>
    <dbReference type="NCBI Taxonomy" id="171383"/>
    <lineage>
        <taxon>Bacteria</taxon>
        <taxon>Pseudomonadati</taxon>
        <taxon>Pseudomonadota</taxon>
        <taxon>Gammaproteobacteria</taxon>
        <taxon>Vibrionales</taxon>
        <taxon>Vibrionaceae</taxon>
        <taxon>Vibrio</taxon>
        <taxon>Vibrio oreintalis group</taxon>
    </lineage>
</organism>
<dbReference type="InterPro" id="IPR052777">
    <property type="entry name" value="Acetyltransferase_Enz"/>
</dbReference>
<name>A0A0M0HXB5_9VIBR</name>
<proteinExistence type="predicted"/>
<evidence type="ECO:0000313" key="2">
    <source>
        <dbReference type="EMBL" id="KOO06283.1"/>
    </source>
</evidence>
<dbReference type="PANTHER" id="PTHR43305:SF1">
    <property type="entry name" value="FAMILY N-ACETYLTRANSFERASE, PUTATIVE (AFU_ORTHOLOGUE AFUA_2G01380)-RELATED"/>
    <property type="match status" value="1"/>
</dbReference>
<evidence type="ECO:0000259" key="1">
    <source>
        <dbReference type="PROSITE" id="PS51186"/>
    </source>
</evidence>
<dbReference type="PROSITE" id="PS51186">
    <property type="entry name" value="GNAT"/>
    <property type="match status" value="1"/>
</dbReference>
<dbReference type="AlphaFoldDB" id="A0A0M0HXB5"/>